<dbReference type="Proteomes" id="UP001597347">
    <property type="component" value="Unassembled WGS sequence"/>
</dbReference>
<dbReference type="RefSeq" id="WP_377932570.1">
    <property type="nucleotide sequence ID" value="NZ_JBHUEA010000005.1"/>
</dbReference>
<name>A0ABW4LC35_9MICO</name>
<organism evidence="1 2">
    <name type="scientific">Amnibacterium endophyticum</name>
    <dbReference type="NCBI Taxonomy" id="2109337"/>
    <lineage>
        <taxon>Bacteria</taxon>
        <taxon>Bacillati</taxon>
        <taxon>Actinomycetota</taxon>
        <taxon>Actinomycetes</taxon>
        <taxon>Micrococcales</taxon>
        <taxon>Microbacteriaceae</taxon>
        <taxon>Amnibacterium</taxon>
    </lineage>
</organism>
<protein>
    <submittedName>
        <fullName evidence="1">CopG family transcriptional regulator</fullName>
    </submittedName>
</protein>
<sequence>MAMTLRLSPAEDETLARLARSFRTSKNLAAAAAIDLAAPKPDHTEFVRESTGRLLEQYSALFGRLAEA</sequence>
<reference evidence="2" key="1">
    <citation type="journal article" date="2019" name="Int. J. Syst. Evol. Microbiol.">
        <title>The Global Catalogue of Microorganisms (GCM) 10K type strain sequencing project: providing services to taxonomists for standard genome sequencing and annotation.</title>
        <authorList>
            <consortium name="The Broad Institute Genomics Platform"/>
            <consortium name="The Broad Institute Genome Sequencing Center for Infectious Disease"/>
            <person name="Wu L."/>
            <person name="Ma J."/>
        </authorList>
    </citation>
    <scope>NUCLEOTIDE SEQUENCE [LARGE SCALE GENOMIC DNA]</scope>
    <source>
        <strain evidence="2">CGMCC 1.12471</strain>
    </source>
</reference>
<accession>A0ABW4LC35</accession>
<comment type="caution">
    <text evidence="1">The sequence shown here is derived from an EMBL/GenBank/DDBJ whole genome shotgun (WGS) entry which is preliminary data.</text>
</comment>
<keyword evidence="2" id="KW-1185">Reference proteome</keyword>
<evidence type="ECO:0000313" key="1">
    <source>
        <dbReference type="EMBL" id="MFD1720857.1"/>
    </source>
</evidence>
<gene>
    <name evidence="1" type="ORF">ACFSBI_04785</name>
</gene>
<proteinExistence type="predicted"/>
<evidence type="ECO:0000313" key="2">
    <source>
        <dbReference type="Proteomes" id="UP001597347"/>
    </source>
</evidence>
<dbReference type="EMBL" id="JBHUEA010000005">
    <property type="protein sequence ID" value="MFD1720857.1"/>
    <property type="molecule type" value="Genomic_DNA"/>
</dbReference>